<dbReference type="OrthoDB" id="8300214at2759"/>
<evidence type="ECO:0000313" key="10">
    <source>
        <dbReference type="EMBL" id="ETW16777.1"/>
    </source>
</evidence>
<evidence type="ECO:0000259" key="9">
    <source>
        <dbReference type="Pfam" id="PF13649"/>
    </source>
</evidence>
<name>A0A024V2J1_PLAFA</name>
<comment type="pathway">
    <text evidence="2">Lipid metabolism.</text>
</comment>
<evidence type="ECO:0000256" key="1">
    <source>
        <dbReference type="ARBA" id="ARBA00004969"/>
    </source>
</evidence>
<evidence type="ECO:0000256" key="5">
    <source>
        <dbReference type="ARBA" id="ARBA00035674"/>
    </source>
</evidence>
<dbReference type="Proteomes" id="UP000030690">
    <property type="component" value="Unassembled WGS sequence"/>
</dbReference>
<dbReference type="PANTHER" id="PTHR44307:SF2">
    <property type="entry name" value="PHOSPHOETHANOLAMINE METHYLTRANSFERASE ISOFORM X1"/>
    <property type="match status" value="1"/>
</dbReference>
<comment type="catalytic activity">
    <reaction evidence="7">
        <text>phosphoethanolamine + S-adenosyl-L-methionine = N-methylethanolamine phosphate + S-adenosyl-L-homocysteine + H(+)</text>
        <dbReference type="Rhea" id="RHEA:20365"/>
        <dbReference type="ChEBI" id="CHEBI:15378"/>
        <dbReference type="ChEBI" id="CHEBI:57781"/>
        <dbReference type="ChEBI" id="CHEBI:57856"/>
        <dbReference type="ChEBI" id="CHEBI:58190"/>
        <dbReference type="ChEBI" id="CHEBI:59789"/>
        <dbReference type="EC" id="2.1.1.103"/>
    </reaction>
    <physiologicalReaction direction="left-to-right" evidence="7">
        <dbReference type="Rhea" id="RHEA:20366"/>
    </physiologicalReaction>
</comment>
<evidence type="ECO:0000256" key="4">
    <source>
        <dbReference type="ARBA" id="ARBA00022679"/>
    </source>
</evidence>
<accession>A0A024V2J1</accession>
<evidence type="ECO:0000313" key="11">
    <source>
        <dbReference type="Proteomes" id="UP000030690"/>
    </source>
</evidence>
<evidence type="ECO:0000256" key="8">
    <source>
        <dbReference type="ARBA" id="ARBA00047841"/>
    </source>
</evidence>
<dbReference type="AlphaFoldDB" id="A0A024V2J1"/>
<dbReference type="EMBL" id="KI925139">
    <property type="protein sequence ID" value="ETW16777.1"/>
    <property type="molecule type" value="Genomic_DNA"/>
</dbReference>
<dbReference type="SUPFAM" id="SSF53335">
    <property type="entry name" value="S-adenosyl-L-methionine-dependent methyltransferases"/>
    <property type="match status" value="1"/>
</dbReference>
<dbReference type="Gene3D" id="3.40.50.150">
    <property type="entry name" value="Vaccinia Virus protein VP39"/>
    <property type="match status" value="1"/>
</dbReference>
<gene>
    <name evidence="10" type="ORF">PFFVO_04306</name>
</gene>
<evidence type="ECO:0000256" key="7">
    <source>
        <dbReference type="ARBA" id="ARBA00047622"/>
    </source>
</evidence>
<comment type="catalytic activity">
    <reaction evidence="6">
        <text>N,N-dimethylethanolamine phosphate + S-adenosyl-L-methionine = phosphocholine + S-adenosyl-L-homocysteine + H(+)</text>
        <dbReference type="Rhea" id="RHEA:25325"/>
        <dbReference type="ChEBI" id="CHEBI:15378"/>
        <dbReference type="ChEBI" id="CHEBI:57856"/>
        <dbReference type="ChEBI" id="CHEBI:58641"/>
        <dbReference type="ChEBI" id="CHEBI:59789"/>
        <dbReference type="ChEBI" id="CHEBI:295975"/>
        <dbReference type="EC" id="2.1.1.103"/>
    </reaction>
    <physiologicalReaction direction="left-to-right" evidence="6">
        <dbReference type="Rhea" id="RHEA:25326"/>
    </physiologicalReaction>
</comment>
<dbReference type="EC" id="2.1.1.103" evidence="5"/>
<organism evidence="10 11">
    <name type="scientific">Plasmodium falciparum Vietnam Oak-Knoll</name>
    <name type="common">FVO</name>
    <dbReference type="NCBI Taxonomy" id="1036723"/>
    <lineage>
        <taxon>Eukaryota</taxon>
        <taxon>Sar</taxon>
        <taxon>Alveolata</taxon>
        <taxon>Apicomplexa</taxon>
        <taxon>Aconoidasida</taxon>
        <taxon>Haemosporida</taxon>
        <taxon>Plasmodiidae</taxon>
        <taxon>Plasmodium</taxon>
        <taxon>Plasmodium (Laverania)</taxon>
    </lineage>
</organism>
<sequence length="266" mass="31031">MTLIENLNSDKTFLENNQYTDEGVKVYEFIFGENYISSGGLEATKKILSDIELNENSKVLDIGSGLGGGCMYINEKYGAHTHGIDICSNIVNMANERVSGNNKIIFEANDILTKEFPENNFDLIYSRDAILHLSLENKNKLFQKCYKWLKPTGTLLITDYCATEKENWDDEFKEYVKQRKYTLITVEEYADTLTACNFKNVVSKDLSDYWNQLLEVEHKYLHENKEEFLKLFSEKKFISLDDGWSRKIKDSKRKMQRWGYFKATKN</sequence>
<comment type="pathway">
    <text evidence="1">Phospholipid metabolism; phosphatidylcholine biosynthesis.</text>
</comment>
<dbReference type="GO" id="GO:0000234">
    <property type="term" value="F:phosphoethanolamine N-methyltransferase activity"/>
    <property type="evidence" value="ECO:0007669"/>
    <property type="project" value="UniProtKB-EC"/>
</dbReference>
<dbReference type="InterPro" id="IPR041698">
    <property type="entry name" value="Methyltransf_25"/>
</dbReference>
<reference evidence="10 11" key="1">
    <citation type="submission" date="2013-02" db="EMBL/GenBank/DDBJ databases">
        <title>The Genome Annotation of Plasmodium falciparum Vietnam Oak-Knoll (FVO).</title>
        <authorList>
            <consortium name="The Broad Institute Genome Sequencing Platform"/>
            <consortium name="The Broad Institute Genome Sequencing Center for Infectious Disease"/>
            <person name="Neafsey D."/>
            <person name="Hoffman S."/>
            <person name="Volkman S."/>
            <person name="Rosenthal P."/>
            <person name="Walker B."/>
            <person name="Young S.K."/>
            <person name="Zeng Q."/>
            <person name="Gargeya S."/>
            <person name="Fitzgerald M."/>
            <person name="Haas B."/>
            <person name="Abouelleil A."/>
            <person name="Allen A.W."/>
            <person name="Alvarado L."/>
            <person name="Arachchi H.M."/>
            <person name="Berlin A.M."/>
            <person name="Chapman S.B."/>
            <person name="Gainer-Dewar J."/>
            <person name="Goldberg J."/>
            <person name="Griggs A."/>
            <person name="Gujja S."/>
            <person name="Hansen M."/>
            <person name="Howarth C."/>
            <person name="Imamovic A."/>
            <person name="Ireland A."/>
            <person name="Larimer J."/>
            <person name="McCowan C."/>
            <person name="Murphy C."/>
            <person name="Pearson M."/>
            <person name="Poon T.W."/>
            <person name="Priest M."/>
            <person name="Roberts A."/>
            <person name="Saif S."/>
            <person name="Shea T."/>
            <person name="Sisk P."/>
            <person name="Sykes S."/>
            <person name="Wortman J."/>
            <person name="Nusbaum C."/>
            <person name="Birren B."/>
        </authorList>
    </citation>
    <scope>NUCLEOTIDE SEQUENCE [LARGE SCALE GENOMIC DNA]</scope>
    <source>
        <strain evidence="11">Vietnam Oak-Knoll (FVO)</strain>
    </source>
</reference>
<dbReference type="CDD" id="cd02440">
    <property type="entry name" value="AdoMet_MTases"/>
    <property type="match status" value="1"/>
</dbReference>
<evidence type="ECO:0000256" key="2">
    <source>
        <dbReference type="ARBA" id="ARBA00005189"/>
    </source>
</evidence>
<protein>
    <recommendedName>
        <fullName evidence="5">phosphoethanolamine N-methyltransferase</fullName>
        <ecNumber evidence="5">2.1.1.103</ecNumber>
    </recommendedName>
</protein>
<dbReference type="FunFam" id="3.40.50.150:FF:000378">
    <property type="entry name" value="Phosphoethanolamine N-methyltransferase"/>
    <property type="match status" value="1"/>
</dbReference>
<feature type="domain" description="Methyltransferase" evidence="9">
    <location>
        <begin position="59"/>
        <end position="153"/>
    </location>
</feature>
<reference evidence="10 11" key="2">
    <citation type="submission" date="2013-02" db="EMBL/GenBank/DDBJ databases">
        <title>The Genome Sequence of Plasmodium falciparum Vietnam Oak-Knoll (FVO).</title>
        <authorList>
            <consortium name="The Broad Institute Genome Sequencing Platform"/>
            <consortium name="The Broad Institute Genome Sequencing Center for Infectious Disease"/>
            <person name="Neafsey D."/>
            <person name="Cheeseman I."/>
            <person name="Volkman S."/>
            <person name="Adams J."/>
            <person name="Walker B."/>
            <person name="Young S.K."/>
            <person name="Zeng Q."/>
            <person name="Gargeya S."/>
            <person name="Fitzgerald M."/>
            <person name="Haas B."/>
            <person name="Abouelleil A."/>
            <person name="Alvarado L."/>
            <person name="Arachchi H.M."/>
            <person name="Berlin A.M."/>
            <person name="Chapman S.B."/>
            <person name="Dewar J."/>
            <person name="Goldberg J."/>
            <person name="Griggs A."/>
            <person name="Gujja S."/>
            <person name="Hansen M."/>
            <person name="Howarth C."/>
            <person name="Imamovic A."/>
            <person name="Larimer J."/>
            <person name="McCowan C."/>
            <person name="Murphy C."/>
            <person name="Neiman D."/>
            <person name="Pearson M."/>
            <person name="Priest M."/>
            <person name="Roberts A."/>
            <person name="Saif S."/>
            <person name="Shea T."/>
            <person name="Sisk P."/>
            <person name="Sykes S."/>
            <person name="Wortman J."/>
            <person name="Nusbaum C."/>
            <person name="Birren B."/>
        </authorList>
    </citation>
    <scope>NUCLEOTIDE SEQUENCE [LARGE SCALE GENOMIC DNA]</scope>
    <source>
        <strain evidence="11">Vietnam Oak-Knoll (FVO)</strain>
    </source>
</reference>
<dbReference type="GO" id="GO:0032259">
    <property type="term" value="P:methylation"/>
    <property type="evidence" value="ECO:0007669"/>
    <property type="project" value="UniProtKB-KW"/>
</dbReference>
<dbReference type="Pfam" id="PF13649">
    <property type="entry name" value="Methyltransf_25"/>
    <property type="match status" value="1"/>
</dbReference>
<dbReference type="PANTHER" id="PTHR44307">
    <property type="entry name" value="PHOSPHOETHANOLAMINE METHYLTRANSFERASE"/>
    <property type="match status" value="1"/>
</dbReference>
<keyword evidence="4" id="KW-0808">Transferase</keyword>
<dbReference type="InterPro" id="IPR029063">
    <property type="entry name" value="SAM-dependent_MTases_sf"/>
</dbReference>
<proteinExistence type="predicted"/>
<keyword evidence="3" id="KW-0489">Methyltransferase</keyword>
<comment type="catalytic activity">
    <reaction evidence="8">
        <text>N-methylethanolamine phosphate + S-adenosyl-L-methionine = N,N-dimethylethanolamine phosphate + S-adenosyl-L-homocysteine + H(+)</text>
        <dbReference type="Rhea" id="RHEA:25321"/>
        <dbReference type="ChEBI" id="CHEBI:15378"/>
        <dbReference type="ChEBI" id="CHEBI:57781"/>
        <dbReference type="ChEBI" id="CHEBI:57856"/>
        <dbReference type="ChEBI" id="CHEBI:58641"/>
        <dbReference type="ChEBI" id="CHEBI:59789"/>
        <dbReference type="EC" id="2.1.1.103"/>
    </reaction>
    <physiologicalReaction direction="left-to-right" evidence="8">
        <dbReference type="Rhea" id="RHEA:25322"/>
    </physiologicalReaction>
</comment>
<evidence type="ECO:0000256" key="6">
    <source>
        <dbReference type="ARBA" id="ARBA00047619"/>
    </source>
</evidence>
<evidence type="ECO:0000256" key="3">
    <source>
        <dbReference type="ARBA" id="ARBA00022603"/>
    </source>
</evidence>